<protein>
    <recommendedName>
        <fullName evidence="4">Lipoprotein</fullName>
    </recommendedName>
</protein>
<keyword evidence="1" id="KW-0732">Signal</keyword>
<feature type="signal peptide" evidence="1">
    <location>
        <begin position="1"/>
        <end position="18"/>
    </location>
</feature>
<organism evidence="2 3">
    <name type="scientific">Paracoccus broussonetiae</name>
    <dbReference type="NCBI Taxonomy" id="3075834"/>
    <lineage>
        <taxon>Bacteria</taxon>
        <taxon>Pseudomonadati</taxon>
        <taxon>Pseudomonadota</taxon>
        <taxon>Alphaproteobacteria</taxon>
        <taxon>Rhodobacterales</taxon>
        <taxon>Paracoccaceae</taxon>
        <taxon>Paracoccus</taxon>
    </lineage>
</organism>
<evidence type="ECO:0008006" key="4">
    <source>
        <dbReference type="Google" id="ProtNLM"/>
    </source>
</evidence>
<gene>
    <name evidence="2" type="ORF">RM190_15610</name>
</gene>
<accession>A0ABU3EGD1</accession>
<feature type="chain" id="PRO_5047219238" description="Lipoprotein" evidence="1">
    <location>
        <begin position="19"/>
        <end position="130"/>
    </location>
</feature>
<evidence type="ECO:0000313" key="3">
    <source>
        <dbReference type="Proteomes" id="UP001251085"/>
    </source>
</evidence>
<evidence type="ECO:0000313" key="2">
    <source>
        <dbReference type="EMBL" id="MDT1063302.1"/>
    </source>
</evidence>
<dbReference type="PROSITE" id="PS51257">
    <property type="entry name" value="PROKAR_LIPOPROTEIN"/>
    <property type="match status" value="1"/>
</dbReference>
<keyword evidence="3" id="KW-1185">Reference proteome</keyword>
<name>A0ABU3EGD1_9RHOB</name>
<proteinExistence type="predicted"/>
<sequence>MQKRLVLIAGSLLLAACAASDNYAELIARSTPPSAALKAQIVAGAEALIYDPSSIRGAEISNVATLPDGLQGVCVRADSKNVEGRYIGRHSIGIPIRDGKIDGGTLDHAICNREDVHWQPFPELENLPKK</sequence>
<reference evidence="3" key="1">
    <citation type="submission" date="2023-07" db="EMBL/GenBank/DDBJ databases">
        <title>Characterization of two Paracoccaceae strains isolated from Phycosphere and proposal of Xinfangfangia lacusdiani sp. nov.</title>
        <authorList>
            <person name="Deng Y."/>
            <person name="Zhang Y.Q."/>
        </authorList>
    </citation>
    <scope>NUCLEOTIDE SEQUENCE [LARGE SCALE GENOMIC DNA]</scope>
    <source>
        <strain evidence="3">CPCC 101403</strain>
    </source>
</reference>
<dbReference type="RefSeq" id="WP_311760393.1">
    <property type="nucleotide sequence ID" value="NZ_JAVRQI010000012.1"/>
</dbReference>
<comment type="caution">
    <text evidence="2">The sequence shown here is derived from an EMBL/GenBank/DDBJ whole genome shotgun (WGS) entry which is preliminary data.</text>
</comment>
<dbReference type="Proteomes" id="UP001251085">
    <property type="component" value="Unassembled WGS sequence"/>
</dbReference>
<dbReference type="EMBL" id="JAVRQI010000012">
    <property type="protein sequence ID" value="MDT1063302.1"/>
    <property type="molecule type" value="Genomic_DNA"/>
</dbReference>
<evidence type="ECO:0000256" key="1">
    <source>
        <dbReference type="SAM" id="SignalP"/>
    </source>
</evidence>